<dbReference type="Proteomes" id="UP001597045">
    <property type="component" value="Unassembled WGS sequence"/>
</dbReference>
<feature type="non-terminal residue" evidence="1">
    <location>
        <position position="74"/>
    </location>
</feature>
<accession>A0ABW3MIH9</accession>
<protein>
    <recommendedName>
        <fullName evidence="3">Haloacid dehalogenase</fullName>
    </recommendedName>
</protein>
<sequence length="74" mass="8076">MTDAVLLDVGGVLLLPDPHTVRRALPAGVEPTADQMDQAHYHAIAANDAVGTFDRRRYLTGYVQYLEDVDPAVL</sequence>
<keyword evidence="2" id="KW-1185">Reference proteome</keyword>
<comment type="caution">
    <text evidence="1">The sequence shown here is derived from an EMBL/GenBank/DDBJ whole genome shotgun (WGS) entry which is preliminary data.</text>
</comment>
<reference evidence="2" key="1">
    <citation type="journal article" date="2019" name="Int. J. Syst. Evol. Microbiol.">
        <title>The Global Catalogue of Microorganisms (GCM) 10K type strain sequencing project: providing services to taxonomists for standard genome sequencing and annotation.</title>
        <authorList>
            <consortium name="The Broad Institute Genomics Platform"/>
            <consortium name="The Broad Institute Genome Sequencing Center for Infectious Disease"/>
            <person name="Wu L."/>
            <person name="Ma J."/>
        </authorList>
    </citation>
    <scope>NUCLEOTIDE SEQUENCE [LARGE SCALE GENOMIC DNA]</scope>
    <source>
        <strain evidence="2">JCM 31486</strain>
    </source>
</reference>
<evidence type="ECO:0000313" key="2">
    <source>
        <dbReference type="Proteomes" id="UP001597045"/>
    </source>
</evidence>
<dbReference type="EMBL" id="JBHTIS010002791">
    <property type="protein sequence ID" value="MFD1050371.1"/>
    <property type="molecule type" value="Genomic_DNA"/>
</dbReference>
<organism evidence="1 2">
    <name type="scientific">Kibdelosporangium lantanae</name>
    <dbReference type="NCBI Taxonomy" id="1497396"/>
    <lineage>
        <taxon>Bacteria</taxon>
        <taxon>Bacillati</taxon>
        <taxon>Actinomycetota</taxon>
        <taxon>Actinomycetes</taxon>
        <taxon>Pseudonocardiales</taxon>
        <taxon>Pseudonocardiaceae</taxon>
        <taxon>Kibdelosporangium</taxon>
    </lineage>
</organism>
<evidence type="ECO:0008006" key="3">
    <source>
        <dbReference type="Google" id="ProtNLM"/>
    </source>
</evidence>
<evidence type="ECO:0000313" key="1">
    <source>
        <dbReference type="EMBL" id="MFD1050371.1"/>
    </source>
</evidence>
<name>A0ABW3MIH9_9PSEU</name>
<gene>
    <name evidence="1" type="ORF">ACFQ1S_35020</name>
</gene>
<proteinExistence type="predicted"/>